<feature type="compositionally biased region" description="Polar residues" evidence="1">
    <location>
        <begin position="36"/>
        <end position="49"/>
    </location>
</feature>
<feature type="region of interest" description="Disordered" evidence="1">
    <location>
        <begin position="1"/>
        <end position="69"/>
    </location>
</feature>
<sequence>MTRRKQQRPIQLGKPEESASSLQNADRHANFPLRNTVMNGQEGNCSMEQANGDDISDPSDPPADTTSLPPHVHCARIRILQKPMRQAESNRRFQQELIEVETFDPRDTDAAQLQSYIQAKGAAELDYNMKMGELKLYFPCPVKNCSHNTTSGLNATRSFKKRAAESCILPATLNPQLRETTSKKPKPNETENKNQTAKELPGNTIALNNPFSAPNIEENKMEVVDSDPNQAPGENRPKRKVKLIMLRYKTNYNLVLKGLNEKYPNSVNKLIGECIRITPISENQHREIITTLKMNGEEFYAIPPPSERPY</sequence>
<reference evidence="2" key="1">
    <citation type="submission" date="2020-07" db="EMBL/GenBank/DDBJ databases">
        <title>Multicomponent nature underlies the extraordinary mechanical properties of spider dragline silk.</title>
        <authorList>
            <person name="Kono N."/>
            <person name="Nakamura H."/>
            <person name="Mori M."/>
            <person name="Yoshida Y."/>
            <person name="Ohtoshi R."/>
            <person name="Malay A.D."/>
            <person name="Moran D.A.P."/>
            <person name="Tomita M."/>
            <person name="Numata K."/>
            <person name="Arakawa K."/>
        </authorList>
    </citation>
    <scope>NUCLEOTIDE SEQUENCE</scope>
</reference>
<dbReference type="Proteomes" id="UP000887116">
    <property type="component" value="Unassembled WGS sequence"/>
</dbReference>
<gene>
    <name evidence="2" type="ORF">TNCT_290691</name>
</gene>
<proteinExistence type="predicted"/>
<comment type="caution">
    <text evidence="2">The sequence shown here is derived from an EMBL/GenBank/DDBJ whole genome shotgun (WGS) entry which is preliminary data.</text>
</comment>
<dbReference type="AlphaFoldDB" id="A0A8X6GM65"/>
<dbReference type="EMBL" id="BMAO01016279">
    <property type="protein sequence ID" value="GFR07441.1"/>
    <property type="molecule type" value="Genomic_DNA"/>
</dbReference>
<feature type="region of interest" description="Disordered" evidence="1">
    <location>
        <begin position="171"/>
        <end position="212"/>
    </location>
</feature>
<evidence type="ECO:0000313" key="3">
    <source>
        <dbReference type="Proteomes" id="UP000887116"/>
    </source>
</evidence>
<feature type="compositionally biased region" description="Basic and acidic residues" evidence="1">
    <location>
        <begin position="180"/>
        <end position="192"/>
    </location>
</feature>
<keyword evidence="3" id="KW-1185">Reference proteome</keyword>
<name>A0A8X6GM65_TRICU</name>
<accession>A0A8X6GM65</accession>
<protein>
    <submittedName>
        <fullName evidence="2">Uncharacterized protein</fullName>
    </submittedName>
</protein>
<evidence type="ECO:0000256" key="1">
    <source>
        <dbReference type="SAM" id="MobiDB-lite"/>
    </source>
</evidence>
<organism evidence="2 3">
    <name type="scientific">Trichonephila clavata</name>
    <name type="common">Joro spider</name>
    <name type="synonym">Nephila clavata</name>
    <dbReference type="NCBI Taxonomy" id="2740835"/>
    <lineage>
        <taxon>Eukaryota</taxon>
        <taxon>Metazoa</taxon>
        <taxon>Ecdysozoa</taxon>
        <taxon>Arthropoda</taxon>
        <taxon>Chelicerata</taxon>
        <taxon>Arachnida</taxon>
        <taxon>Araneae</taxon>
        <taxon>Araneomorphae</taxon>
        <taxon>Entelegynae</taxon>
        <taxon>Araneoidea</taxon>
        <taxon>Nephilidae</taxon>
        <taxon>Trichonephila</taxon>
    </lineage>
</organism>
<evidence type="ECO:0000313" key="2">
    <source>
        <dbReference type="EMBL" id="GFR07441.1"/>
    </source>
</evidence>